<dbReference type="STRING" id="1294273.roselon_01903"/>
<dbReference type="NCBIfam" id="TIGR00251">
    <property type="entry name" value="DUF167 family protein"/>
    <property type="match status" value="1"/>
</dbReference>
<dbReference type="SUPFAM" id="SSF69786">
    <property type="entry name" value="YggU-like"/>
    <property type="match status" value="1"/>
</dbReference>
<comment type="similarity">
    <text evidence="1">Belongs to the UPF0235 family.</text>
</comment>
<dbReference type="Proteomes" id="UP000019593">
    <property type="component" value="Chromosome"/>
</dbReference>
<proteinExistence type="inferred from homology"/>
<evidence type="ECO:0000313" key="3">
    <source>
        <dbReference type="Proteomes" id="UP000019593"/>
    </source>
</evidence>
<dbReference type="HOGENOM" id="CLU_130694_3_2_5"/>
<dbReference type="InterPro" id="IPR036591">
    <property type="entry name" value="YggU-like_sf"/>
</dbReference>
<reference evidence="2 3" key="1">
    <citation type="submission" date="2013-03" db="EMBL/GenBank/DDBJ databases">
        <authorList>
            <person name="Fiebig A."/>
            <person name="Goeker M."/>
            <person name="Klenk H.-P.P."/>
        </authorList>
    </citation>
    <scope>NUCLEOTIDE SEQUENCE [LARGE SCALE GENOMIC DNA]</scope>
    <source>
        <strain evidence="3">DSM 19469</strain>
    </source>
</reference>
<dbReference type="EMBL" id="CP004372">
    <property type="protein sequence ID" value="AHM04262.1"/>
    <property type="molecule type" value="Genomic_DNA"/>
</dbReference>
<dbReference type="Pfam" id="PF02594">
    <property type="entry name" value="DUF167"/>
    <property type="match status" value="1"/>
</dbReference>
<dbReference type="Gene3D" id="3.30.1200.10">
    <property type="entry name" value="YggU-like"/>
    <property type="match status" value="1"/>
</dbReference>
<evidence type="ECO:0000313" key="2">
    <source>
        <dbReference type="EMBL" id="AHM04262.1"/>
    </source>
</evidence>
<dbReference type="PATRIC" id="fig|1294273.3.peg.1875"/>
<dbReference type="KEGG" id="red:roselon_01903"/>
<sequence>MACNLSDLACLAVDRHEIALRVTPKAARDRIARDADGRLPVHVIAPPDKGAAKAAALRLLAKAMRVPRARLSILRRGHARDKVVRVD</sequence>
<organism evidence="2 3">
    <name type="scientific">Roseicyclus elongatus DSM 19469</name>
    <dbReference type="NCBI Taxonomy" id="1294273"/>
    <lineage>
        <taxon>Bacteria</taxon>
        <taxon>Pseudomonadati</taxon>
        <taxon>Pseudomonadota</taxon>
        <taxon>Alphaproteobacteria</taxon>
        <taxon>Rhodobacterales</taxon>
        <taxon>Roseobacteraceae</taxon>
        <taxon>Roseicyclus</taxon>
    </lineage>
</organism>
<name>W8S237_9RHOB</name>
<keyword evidence="3" id="KW-1185">Reference proteome</keyword>
<gene>
    <name evidence="2" type="ORF">roselon_01903</name>
</gene>
<dbReference type="RefSeq" id="WP_038650340.1">
    <property type="nucleotide sequence ID" value="NZ_CP004372.1"/>
</dbReference>
<protein>
    <submittedName>
        <fullName evidence="2">Uncharacterized protein</fullName>
    </submittedName>
</protein>
<dbReference type="InterPro" id="IPR003746">
    <property type="entry name" value="DUF167"/>
</dbReference>
<dbReference type="AlphaFoldDB" id="W8S237"/>
<evidence type="ECO:0000256" key="1">
    <source>
        <dbReference type="ARBA" id="ARBA00010364"/>
    </source>
</evidence>
<dbReference type="eggNOG" id="COG1872">
    <property type="taxonomic scope" value="Bacteria"/>
</dbReference>
<accession>W8S237</accession>
<dbReference type="SMART" id="SM01152">
    <property type="entry name" value="DUF167"/>
    <property type="match status" value="1"/>
</dbReference>